<dbReference type="OMA" id="NYTASPF"/>
<evidence type="ECO:0000256" key="5">
    <source>
        <dbReference type="RuleBase" id="RU361185"/>
    </source>
</evidence>
<evidence type="ECO:0008006" key="11">
    <source>
        <dbReference type="Google" id="ProtNLM"/>
    </source>
</evidence>
<dbReference type="PROSITE" id="PS00707">
    <property type="entry name" value="GLYCOSYL_HYDROL_F31_2"/>
    <property type="match status" value="1"/>
</dbReference>
<name>A0A913X4P1_EXADI</name>
<dbReference type="AlphaFoldDB" id="A0A913X4P1"/>
<keyword evidence="2 5" id="KW-0378">Hydrolase</keyword>
<feature type="domain" description="Glycoside hydrolase family 31 TIM barrel" evidence="6">
    <location>
        <begin position="125"/>
        <end position="477"/>
    </location>
</feature>
<dbReference type="GO" id="GO:0030246">
    <property type="term" value="F:carbohydrate binding"/>
    <property type="evidence" value="ECO:0007669"/>
    <property type="project" value="InterPro"/>
</dbReference>
<protein>
    <recommendedName>
        <fullName evidence="11">Alpha-glucosidase</fullName>
    </recommendedName>
</protein>
<organism evidence="9 10">
    <name type="scientific">Exaiptasia diaphana</name>
    <name type="common">Tropical sea anemone</name>
    <name type="synonym">Aiptasia pulchella</name>
    <dbReference type="NCBI Taxonomy" id="2652724"/>
    <lineage>
        <taxon>Eukaryota</taxon>
        <taxon>Metazoa</taxon>
        <taxon>Cnidaria</taxon>
        <taxon>Anthozoa</taxon>
        <taxon>Hexacorallia</taxon>
        <taxon>Actiniaria</taxon>
        <taxon>Aiptasiidae</taxon>
        <taxon>Exaiptasia</taxon>
    </lineage>
</organism>
<dbReference type="SUPFAM" id="SSF51445">
    <property type="entry name" value="(Trans)glycosidases"/>
    <property type="match status" value="1"/>
</dbReference>
<dbReference type="PANTHER" id="PTHR22762">
    <property type="entry name" value="ALPHA-GLUCOSIDASE"/>
    <property type="match status" value="1"/>
</dbReference>
<dbReference type="InterPro" id="IPR030458">
    <property type="entry name" value="Glyco_hydro_31_AS"/>
</dbReference>
<dbReference type="RefSeq" id="XP_020898902.1">
    <property type="nucleotide sequence ID" value="XM_021043243.2"/>
</dbReference>
<dbReference type="GeneID" id="110237636"/>
<dbReference type="PROSITE" id="PS00129">
    <property type="entry name" value="GLYCOSYL_HYDROL_F31_1"/>
    <property type="match status" value="1"/>
</dbReference>
<comment type="similarity">
    <text evidence="1 5">Belongs to the glycosyl hydrolase 31 family.</text>
</comment>
<dbReference type="InterPro" id="IPR030459">
    <property type="entry name" value="Glyco_hydro_31_CS"/>
</dbReference>
<dbReference type="FunFam" id="3.20.20.80:FF:000016">
    <property type="entry name" value="Maltase-glucoamylase, intestinal"/>
    <property type="match status" value="1"/>
</dbReference>
<dbReference type="Pfam" id="PF13802">
    <property type="entry name" value="Gal_mutarotas_2"/>
    <property type="match status" value="1"/>
</dbReference>
<evidence type="ECO:0000259" key="6">
    <source>
        <dbReference type="Pfam" id="PF01055"/>
    </source>
</evidence>
<dbReference type="SUPFAM" id="SSF74650">
    <property type="entry name" value="Galactose mutarotase-like"/>
    <property type="match status" value="1"/>
</dbReference>
<feature type="domain" description="Glycoside hydrolase family 31 N-terminal" evidence="7">
    <location>
        <begin position="16"/>
        <end position="80"/>
    </location>
</feature>
<dbReference type="Pfam" id="PF21365">
    <property type="entry name" value="Glyco_hydro_31_3rd"/>
    <property type="match status" value="1"/>
</dbReference>
<feature type="domain" description="Glycosyl hydrolase family 31 C-terminal" evidence="8">
    <location>
        <begin position="485"/>
        <end position="576"/>
    </location>
</feature>
<keyword evidence="4 5" id="KW-0326">Glycosidase</keyword>
<dbReference type="GO" id="GO:0004558">
    <property type="term" value="F:alpha-1,4-glucosidase activity"/>
    <property type="evidence" value="ECO:0007669"/>
    <property type="project" value="TreeGrafter"/>
</dbReference>
<sequence length="706" mass="78836">MIFEDQFLQISSKLSSSNLYGLGEHVDPLKLNMTWRMDTLFARDVATPVGLQENLYGVHPFYMNIEDDGNANGVFLLNSNALEIILQPLPAITYRSIGGIMDFYVFLGPSPEQVIQQYTAVIGKPYLPPYWGLGYHLCRWGYGSLERTIQVNSNMRAKGIPQDVQWNDIEYMRDHLDFTVDPSKWNGLGDFVKKIQSQYNQHYIPIVDPGISNTQPSGSYKPYSDGLSMDVFVKTTEGQPLVGQVWPGNTVFPDFFSKNAQQYWTEQLSAFHDEVPFDGLWIDMNEPSNFVEGSTSGCPASKWDSPPYTPHIIGNTLKSKTICMSANQNGYRHYDVHSLYGYSETVATMKALETVRGKRSVVISRSTYPSSGQHGGHWLGDNFAQWNSFRYSIPGILNFNLFGIPLVGADICGFIGNTNFELCARWTQLGAFYPFSRNHNTINNQPQDPTAFGDNFAAMARNVLLMRYRLLPYLYTLFANAHVNGGTVARPLFFEFTNDSKTLPIDQQFMWGSSLLITPVMQQGATSVQGYFPDATWYDAYSGAELQRKGSGRQYHTLECPVLCNTPLHYRGGSIITTQQPAITTADSRKNPFELIVALSGQDGVPAKGEVFIDDGESLGPVTKAPYLHVDFVADHALHSSVDPKSSYTPEAKLANITFYGFGHKPSSVTVNGHAISTYTYDDGLKVLKITGLQLSLDQPFNVTYD</sequence>
<evidence type="ECO:0000313" key="9">
    <source>
        <dbReference type="EnsemblMetazoa" id="XP_020898902.1"/>
    </source>
</evidence>
<evidence type="ECO:0000256" key="3">
    <source>
        <dbReference type="ARBA" id="ARBA00023180"/>
    </source>
</evidence>
<dbReference type="InterPro" id="IPR011013">
    <property type="entry name" value="Gal_mutarotase_sf_dom"/>
</dbReference>
<dbReference type="Pfam" id="PF01055">
    <property type="entry name" value="Glyco_hydro_31_2nd"/>
    <property type="match status" value="1"/>
</dbReference>
<accession>A0A913X4P1</accession>
<dbReference type="Gene3D" id="2.60.40.1760">
    <property type="entry name" value="glycosyl hydrolase (family 31)"/>
    <property type="match status" value="1"/>
</dbReference>
<dbReference type="KEGG" id="epa:110237636"/>
<dbReference type="EnsemblMetazoa" id="XM_021043243.2">
    <property type="protein sequence ID" value="XP_020898902.1"/>
    <property type="gene ID" value="LOC110237636"/>
</dbReference>
<dbReference type="Gene3D" id="3.20.20.80">
    <property type="entry name" value="Glycosidases"/>
    <property type="match status" value="1"/>
</dbReference>
<dbReference type="CDD" id="cd14752">
    <property type="entry name" value="GH31_N"/>
    <property type="match status" value="1"/>
</dbReference>
<dbReference type="InterPro" id="IPR000322">
    <property type="entry name" value="Glyco_hydro_31_TIM"/>
</dbReference>
<dbReference type="InterPro" id="IPR013780">
    <property type="entry name" value="Glyco_hydro_b"/>
</dbReference>
<dbReference type="InterPro" id="IPR048395">
    <property type="entry name" value="Glyco_hydro_31_C"/>
</dbReference>
<proteinExistence type="inferred from homology"/>
<dbReference type="GO" id="GO:0005975">
    <property type="term" value="P:carbohydrate metabolic process"/>
    <property type="evidence" value="ECO:0007669"/>
    <property type="project" value="InterPro"/>
</dbReference>
<evidence type="ECO:0000256" key="4">
    <source>
        <dbReference type="ARBA" id="ARBA00023295"/>
    </source>
</evidence>
<dbReference type="OrthoDB" id="5839090at2759"/>
<dbReference type="SUPFAM" id="SSF51011">
    <property type="entry name" value="Glycosyl hydrolase domain"/>
    <property type="match status" value="1"/>
</dbReference>
<keyword evidence="10" id="KW-1185">Reference proteome</keyword>
<evidence type="ECO:0000256" key="1">
    <source>
        <dbReference type="ARBA" id="ARBA00007806"/>
    </source>
</evidence>
<dbReference type="InterPro" id="IPR017853">
    <property type="entry name" value="GH"/>
</dbReference>
<keyword evidence="3" id="KW-0325">Glycoprotein</keyword>
<dbReference type="InterPro" id="IPR025887">
    <property type="entry name" value="Glyco_hydro_31_N_dom"/>
</dbReference>
<reference evidence="9" key="1">
    <citation type="submission" date="2022-11" db="UniProtKB">
        <authorList>
            <consortium name="EnsemblMetazoa"/>
        </authorList>
    </citation>
    <scope>IDENTIFICATION</scope>
</reference>
<evidence type="ECO:0000259" key="8">
    <source>
        <dbReference type="Pfam" id="PF21365"/>
    </source>
</evidence>
<evidence type="ECO:0000313" key="10">
    <source>
        <dbReference type="Proteomes" id="UP000887567"/>
    </source>
</evidence>
<evidence type="ECO:0000259" key="7">
    <source>
        <dbReference type="Pfam" id="PF13802"/>
    </source>
</evidence>
<dbReference type="PANTHER" id="PTHR22762:SF131">
    <property type="entry name" value="GLYCOSIDE HYDROLASE FAMILY 31 N-TERMINAL DOMAIN-CONTAINING PROTEIN"/>
    <property type="match status" value="1"/>
</dbReference>
<dbReference type="CDD" id="cd06602">
    <property type="entry name" value="GH31_MGAM_SI_GAA"/>
    <property type="match status" value="1"/>
</dbReference>
<dbReference type="Gene3D" id="2.60.40.1180">
    <property type="entry name" value="Golgi alpha-mannosidase II"/>
    <property type="match status" value="2"/>
</dbReference>
<dbReference type="Proteomes" id="UP000887567">
    <property type="component" value="Unplaced"/>
</dbReference>
<dbReference type="FunFam" id="2.60.40.1180:FF:000001">
    <property type="entry name" value="Maltase-glucoamylase, intestinal"/>
    <property type="match status" value="1"/>
</dbReference>
<evidence type="ECO:0000256" key="2">
    <source>
        <dbReference type="ARBA" id="ARBA00022801"/>
    </source>
</evidence>